<name>A0A7C4MQ41_9BACT</name>
<keyword evidence="11 13" id="KW-1006">Bacterial flagellum protein export</keyword>
<feature type="transmembrane region" description="Helical" evidence="13">
    <location>
        <begin position="146"/>
        <end position="164"/>
    </location>
</feature>
<evidence type="ECO:0000256" key="3">
    <source>
        <dbReference type="ARBA" id="ARBA00021622"/>
    </source>
</evidence>
<evidence type="ECO:0000256" key="6">
    <source>
        <dbReference type="ARBA" id="ARBA00022692"/>
    </source>
</evidence>
<keyword evidence="9 13" id="KW-1133">Transmembrane helix</keyword>
<keyword evidence="4 13" id="KW-0813">Transport</keyword>
<dbReference type="InterPro" id="IPR006136">
    <property type="entry name" value="FlhB"/>
</dbReference>
<keyword evidence="5 13" id="KW-1003">Cell membrane</keyword>
<evidence type="ECO:0000256" key="4">
    <source>
        <dbReference type="ARBA" id="ARBA00022448"/>
    </source>
</evidence>
<dbReference type="FunFam" id="3.40.1690.10:FF:000001">
    <property type="entry name" value="Flagellar biosynthetic protein FlhB"/>
    <property type="match status" value="1"/>
</dbReference>
<dbReference type="GO" id="GO:0009306">
    <property type="term" value="P:protein secretion"/>
    <property type="evidence" value="ECO:0007669"/>
    <property type="project" value="InterPro"/>
</dbReference>
<evidence type="ECO:0000256" key="9">
    <source>
        <dbReference type="ARBA" id="ARBA00022989"/>
    </source>
</evidence>
<evidence type="ECO:0000256" key="13">
    <source>
        <dbReference type="RuleBase" id="RU364091"/>
    </source>
</evidence>
<feature type="region of interest" description="Disordered" evidence="14">
    <location>
        <begin position="1"/>
        <end position="27"/>
    </location>
</feature>
<dbReference type="PANTHER" id="PTHR30531:SF12">
    <property type="entry name" value="FLAGELLAR BIOSYNTHETIC PROTEIN FLHB"/>
    <property type="match status" value="1"/>
</dbReference>
<dbReference type="PRINTS" id="PR00950">
    <property type="entry name" value="TYPE3IMSPROT"/>
</dbReference>
<comment type="similarity">
    <text evidence="2 13">Belongs to the type III secretion exporter family.</text>
</comment>
<dbReference type="GO" id="GO:0005886">
    <property type="term" value="C:plasma membrane"/>
    <property type="evidence" value="ECO:0007669"/>
    <property type="project" value="UniProtKB-SubCell"/>
</dbReference>
<evidence type="ECO:0000256" key="10">
    <source>
        <dbReference type="ARBA" id="ARBA00023136"/>
    </source>
</evidence>
<dbReference type="NCBIfam" id="TIGR00328">
    <property type="entry name" value="flhB"/>
    <property type="match status" value="1"/>
</dbReference>
<feature type="transmembrane region" description="Helical" evidence="13">
    <location>
        <begin position="33"/>
        <end position="52"/>
    </location>
</feature>
<comment type="subcellular location">
    <subcellularLocation>
        <location evidence="1">Cell membrane</location>
        <topology evidence="1">Multi-pass membrane protein</topology>
    </subcellularLocation>
</comment>
<keyword evidence="15" id="KW-0282">Flagellum</keyword>
<comment type="caution">
    <text evidence="15">The sequence shown here is derived from an EMBL/GenBank/DDBJ whole genome shotgun (WGS) entry which is preliminary data.</text>
</comment>
<feature type="transmembrane region" description="Helical" evidence="13">
    <location>
        <begin position="193"/>
        <end position="211"/>
    </location>
</feature>
<dbReference type="Pfam" id="PF01312">
    <property type="entry name" value="Bac_export_2"/>
    <property type="match status" value="1"/>
</dbReference>
<dbReference type="PANTHER" id="PTHR30531">
    <property type="entry name" value="FLAGELLAR BIOSYNTHETIC PROTEIN FLHB"/>
    <property type="match status" value="1"/>
</dbReference>
<comment type="function">
    <text evidence="12 13">Required for formation of the rod structure in the basal body of the flagellar apparatus. Together with FliI and FliH, may constitute the export apparatus of flagellin.</text>
</comment>
<keyword evidence="15" id="KW-0969">Cilium</keyword>
<keyword evidence="8 13" id="KW-0653">Protein transport</keyword>
<sequence length="352" mass="39069">MPEDSGQERTEKATAKKREEAREKGQVASSKEVSSALIILGALMALAVSGSWSADRIARSMQHFWANSGQMALLPSNIQHLLVKVLMDFFLAVFPVFIAVLVATVVGNVLQVGFMISSEALTPKFSKLNPLTGIKRLLSVRSFAEVLKAIFKIGCLGYVGWLVLRSESESFPVLVQVELIDIAGYLWRVTLKIGFFSLLVMMVLAGMDYGFQRWQYEKDLRMTKQEVKEEMKQTEGDPKIKSRIRSIQMELARRRMMAAVPSATVVITNPTHLAVALQYQSGMTAPKVVAKGAGFVALRIREIAAEHHVPIIENKPVAQALYKAVPLGQSIPVDLYQAVAEILAFVYRMKRS</sequence>
<dbReference type="Gene3D" id="3.40.1690.10">
    <property type="entry name" value="secretion proteins EscU"/>
    <property type="match status" value="1"/>
</dbReference>
<dbReference type="InterPro" id="IPR029025">
    <property type="entry name" value="T3SS_substrate_exporter_C"/>
</dbReference>
<dbReference type="InterPro" id="IPR006135">
    <property type="entry name" value="T3SS_substrate_exporter"/>
</dbReference>
<gene>
    <name evidence="13 15" type="primary">flhB</name>
    <name evidence="15" type="ORF">ENS29_09455</name>
</gene>
<evidence type="ECO:0000313" key="15">
    <source>
        <dbReference type="EMBL" id="HGU33067.1"/>
    </source>
</evidence>
<proteinExistence type="inferred from homology"/>
<feature type="compositionally biased region" description="Basic and acidic residues" evidence="14">
    <location>
        <begin position="1"/>
        <end position="25"/>
    </location>
</feature>
<keyword evidence="10 13" id="KW-0472">Membrane</keyword>
<evidence type="ECO:0000256" key="11">
    <source>
        <dbReference type="ARBA" id="ARBA00023225"/>
    </source>
</evidence>
<dbReference type="AlphaFoldDB" id="A0A7C4MQ41"/>
<reference evidence="15" key="1">
    <citation type="journal article" date="2020" name="mSystems">
        <title>Genome- and Community-Level Interaction Insights into Carbon Utilization and Element Cycling Functions of Hydrothermarchaeota in Hydrothermal Sediment.</title>
        <authorList>
            <person name="Zhou Z."/>
            <person name="Liu Y."/>
            <person name="Xu W."/>
            <person name="Pan J."/>
            <person name="Luo Z.H."/>
            <person name="Li M."/>
        </authorList>
    </citation>
    <scope>NUCLEOTIDE SEQUENCE [LARGE SCALE GENOMIC DNA]</scope>
    <source>
        <strain evidence="15">SpSt-477</strain>
    </source>
</reference>
<evidence type="ECO:0000256" key="8">
    <source>
        <dbReference type="ARBA" id="ARBA00022927"/>
    </source>
</evidence>
<evidence type="ECO:0000256" key="14">
    <source>
        <dbReference type="SAM" id="MobiDB-lite"/>
    </source>
</evidence>
<dbReference type="GO" id="GO:0044780">
    <property type="term" value="P:bacterial-type flagellum assembly"/>
    <property type="evidence" value="ECO:0007669"/>
    <property type="project" value="InterPro"/>
</dbReference>
<feature type="transmembrane region" description="Helical" evidence="13">
    <location>
        <begin position="89"/>
        <end position="110"/>
    </location>
</feature>
<keyword evidence="7 13" id="KW-1005">Bacterial flagellum biogenesis</keyword>
<evidence type="ECO:0000256" key="7">
    <source>
        <dbReference type="ARBA" id="ARBA00022795"/>
    </source>
</evidence>
<dbReference type="Gene3D" id="6.10.250.2080">
    <property type="match status" value="1"/>
</dbReference>
<keyword evidence="6 13" id="KW-0812">Transmembrane</keyword>
<evidence type="ECO:0000256" key="5">
    <source>
        <dbReference type="ARBA" id="ARBA00022475"/>
    </source>
</evidence>
<protein>
    <recommendedName>
        <fullName evidence="3 13">Flagellar biosynthetic protein FlhB</fullName>
    </recommendedName>
</protein>
<evidence type="ECO:0000256" key="2">
    <source>
        <dbReference type="ARBA" id="ARBA00010690"/>
    </source>
</evidence>
<evidence type="ECO:0000256" key="1">
    <source>
        <dbReference type="ARBA" id="ARBA00004651"/>
    </source>
</evidence>
<accession>A0A7C4MQ41</accession>
<keyword evidence="15" id="KW-0966">Cell projection</keyword>
<evidence type="ECO:0000256" key="12">
    <source>
        <dbReference type="ARBA" id="ARBA00025078"/>
    </source>
</evidence>
<dbReference type="SUPFAM" id="SSF160544">
    <property type="entry name" value="EscU C-terminal domain-like"/>
    <property type="match status" value="1"/>
</dbReference>
<organism evidence="15">
    <name type="scientific">Desulfatirhabdium butyrativorans</name>
    <dbReference type="NCBI Taxonomy" id="340467"/>
    <lineage>
        <taxon>Bacteria</taxon>
        <taxon>Pseudomonadati</taxon>
        <taxon>Thermodesulfobacteriota</taxon>
        <taxon>Desulfobacteria</taxon>
        <taxon>Desulfobacterales</taxon>
        <taxon>Desulfatirhabdiaceae</taxon>
        <taxon>Desulfatirhabdium</taxon>
    </lineage>
</organism>
<dbReference type="EMBL" id="DSUH01000223">
    <property type="protein sequence ID" value="HGU33067.1"/>
    <property type="molecule type" value="Genomic_DNA"/>
</dbReference>